<organism evidence="1 2">
    <name type="scientific">Campylobacter ureolyticus RIGS 9880</name>
    <dbReference type="NCBI Taxonomy" id="1032069"/>
    <lineage>
        <taxon>Bacteria</taxon>
        <taxon>Pseudomonadati</taxon>
        <taxon>Campylobacterota</taxon>
        <taxon>Epsilonproteobacteria</taxon>
        <taxon>Campylobacterales</taxon>
        <taxon>Campylobacteraceae</taxon>
        <taxon>Campylobacter</taxon>
    </lineage>
</organism>
<dbReference type="EMBL" id="CP012195">
    <property type="protein sequence ID" value="AKT91096.1"/>
    <property type="molecule type" value="Genomic_DNA"/>
</dbReference>
<dbReference type="AlphaFoldDB" id="A0AAU8U4J9"/>
<evidence type="ECO:0000313" key="1">
    <source>
        <dbReference type="EMBL" id="AKT91096.1"/>
    </source>
</evidence>
<accession>A0AAU8U4J9</accession>
<evidence type="ECO:0000313" key="2">
    <source>
        <dbReference type="Proteomes" id="UP000063971"/>
    </source>
</evidence>
<name>A0AAU8U4J9_9BACT</name>
<dbReference type="Proteomes" id="UP000063971">
    <property type="component" value="Chromosome"/>
</dbReference>
<reference evidence="1 2" key="1">
    <citation type="journal article" date="2015" name="Genome Announc.">
        <title>Complete Genome Sequence of the Campylobacter ureolyticus Clinical Isolate RIGS 9880.</title>
        <authorList>
            <person name="Miller W.G."/>
            <person name="Yee E."/>
            <person name="On S.L."/>
            <person name="Andersen L.P."/>
            <person name="Bono J.L."/>
        </authorList>
    </citation>
    <scope>NUCLEOTIDE SEQUENCE [LARGE SCALE GENOMIC DNA]</scope>
    <source>
        <strain evidence="1 2">RIGS 9880</strain>
    </source>
</reference>
<gene>
    <name evidence="1" type="ORF">CUREO_1252</name>
</gene>
<dbReference type="KEGG" id="cure:CUREO_1252"/>
<proteinExistence type="predicted"/>
<sequence>MTLKQEQQLEQLLKQWREERRLSIENQRDGLIGNLCEEMAEYYRATNDDEKIDALCDMGVFAYNSLDTGVEDLWGKLNDSLLNTRFFPLSTLDEVSQVDYTIKRQAILDANTDIYRLIKACEKETSIMGYDFYKCMLETIKEISSRTGHYDENIHKFVKDKSREAVKKWYKADYDKCKIKG</sequence>
<protein>
    <submittedName>
        <fullName evidence="1">Uncharacterized protein</fullName>
    </submittedName>
</protein>